<evidence type="ECO:0000256" key="3">
    <source>
        <dbReference type="ARBA" id="ARBA00022605"/>
    </source>
</evidence>
<comment type="catalytic activity">
    <reaction evidence="6 7">
        <text>N-acetyl-L-glutamate 5-semialdehyde + phosphate + NADP(+) = N-acetyl-L-glutamyl 5-phosphate + NADPH + H(+)</text>
        <dbReference type="Rhea" id="RHEA:21588"/>
        <dbReference type="ChEBI" id="CHEBI:15378"/>
        <dbReference type="ChEBI" id="CHEBI:29123"/>
        <dbReference type="ChEBI" id="CHEBI:43474"/>
        <dbReference type="ChEBI" id="CHEBI:57783"/>
        <dbReference type="ChEBI" id="CHEBI:57936"/>
        <dbReference type="ChEBI" id="CHEBI:58349"/>
        <dbReference type="EC" id="1.2.1.38"/>
    </reaction>
</comment>
<dbReference type="GO" id="GO:0005737">
    <property type="term" value="C:cytoplasm"/>
    <property type="evidence" value="ECO:0007669"/>
    <property type="project" value="UniProtKB-SubCell"/>
</dbReference>
<keyword evidence="7" id="KW-0963">Cytoplasm</keyword>
<dbReference type="AlphaFoldDB" id="A0A2X0V5J3"/>
<dbReference type="PANTHER" id="PTHR32338:SF10">
    <property type="entry name" value="N-ACETYL-GAMMA-GLUTAMYL-PHOSPHATE REDUCTASE, CHLOROPLASTIC-RELATED"/>
    <property type="match status" value="1"/>
</dbReference>
<evidence type="ECO:0000256" key="4">
    <source>
        <dbReference type="ARBA" id="ARBA00022857"/>
    </source>
</evidence>
<evidence type="ECO:0000256" key="6">
    <source>
        <dbReference type="ARBA" id="ARBA00050557"/>
    </source>
</evidence>
<dbReference type="Pfam" id="PF22698">
    <property type="entry name" value="Semialdhyde_dhC_1"/>
    <property type="match status" value="1"/>
</dbReference>
<gene>
    <name evidence="7 10" type="primary">argC</name>
    <name evidence="10" type="ORF">NCTC13093_01160</name>
</gene>
<dbReference type="Proteomes" id="UP000250086">
    <property type="component" value="Unassembled WGS sequence"/>
</dbReference>
<dbReference type="InterPro" id="IPR050085">
    <property type="entry name" value="AGPR"/>
</dbReference>
<dbReference type="InterPro" id="IPR000706">
    <property type="entry name" value="AGPR_type-1"/>
</dbReference>
<dbReference type="InterPro" id="IPR036291">
    <property type="entry name" value="NAD(P)-bd_dom_sf"/>
</dbReference>
<dbReference type="SMART" id="SM00859">
    <property type="entry name" value="Semialdhyde_dh"/>
    <property type="match status" value="1"/>
</dbReference>
<dbReference type="NCBIfam" id="TIGR01850">
    <property type="entry name" value="argC"/>
    <property type="match status" value="1"/>
</dbReference>
<dbReference type="GO" id="GO:0006526">
    <property type="term" value="P:L-arginine biosynthetic process"/>
    <property type="evidence" value="ECO:0007669"/>
    <property type="project" value="UniProtKB-UniRule"/>
</dbReference>
<dbReference type="Pfam" id="PF01118">
    <property type="entry name" value="Semialdhyde_dh"/>
    <property type="match status" value="1"/>
</dbReference>
<accession>A0A2X0V5J3</accession>
<dbReference type="CDD" id="cd23934">
    <property type="entry name" value="AGPR_1_C"/>
    <property type="match status" value="1"/>
</dbReference>
<name>A0A2X0V5J3_9GAMM</name>
<reference evidence="10 11" key="1">
    <citation type="submission" date="2018-06" db="EMBL/GenBank/DDBJ databases">
        <authorList>
            <consortium name="Pathogen Informatics"/>
            <person name="Doyle S."/>
        </authorList>
    </citation>
    <scope>NUCLEOTIDE SEQUENCE [LARGE SCALE GENOMIC DNA]</scope>
    <source>
        <strain evidence="10 11">NCTC13093</strain>
    </source>
</reference>
<dbReference type="InterPro" id="IPR000534">
    <property type="entry name" value="Semialdehyde_DH_NAD-bd"/>
</dbReference>
<organism evidence="10 11">
    <name type="scientific">Anaerobiospirillum thomasii</name>
    <dbReference type="NCBI Taxonomy" id="179995"/>
    <lineage>
        <taxon>Bacteria</taxon>
        <taxon>Pseudomonadati</taxon>
        <taxon>Pseudomonadota</taxon>
        <taxon>Gammaproteobacteria</taxon>
        <taxon>Aeromonadales</taxon>
        <taxon>Succinivibrionaceae</taxon>
        <taxon>Anaerobiospirillum</taxon>
    </lineage>
</organism>
<keyword evidence="5 7" id="KW-0560">Oxidoreductase</keyword>
<dbReference type="CDD" id="cd17895">
    <property type="entry name" value="AGPR_1_N"/>
    <property type="match status" value="1"/>
</dbReference>
<evidence type="ECO:0000313" key="10">
    <source>
        <dbReference type="EMBL" id="SPT69774.1"/>
    </source>
</evidence>
<feature type="domain" description="Semialdehyde dehydrogenase NAD-binding" evidence="9">
    <location>
        <begin position="4"/>
        <end position="145"/>
    </location>
</feature>
<comment type="subcellular location">
    <subcellularLocation>
        <location evidence="7">Cytoplasm</location>
    </subcellularLocation>
</comment>
<evidence type="ECO:0000256" key="7">
    <source>
        <dbReference type="HAMAP-Rule" id="MF_00150"/>
    </source>
</evidence>
<evidence type="ECO:0000256" key="8">
    <source>
        <dbReference type="PROSITE-ProRule" id="PRU10010"/>
    </source>
</evidence>
<dbReference type="EMBL" id="UAPV01000001">
    <property type="protein sequence ID" value="SPT69774.1"/>
    <property type="molecule type" value="Genomic_DNA"/>
</dbReference>
<dbReference type="HAMAP" id="MF_00150">
    <property type="entry name" value="ArgC_type1"/>
    <property type="match status" value="1"/>
</dbReference>
<dbReference type="SUPFAM" id="SSF51735">
    <property type="entry name" value="NAD(P)-binding Rossmann-fold domains"/>
    <property type="match status" value="1"/>
</dbReference>
<feature type="active site" evidence="7 8">
    <location>
        <position position="156"/>
    </location>
</feature>
<dbReference type="GO" id="GO:0003942">
    <property type="term" value="F:N-acetyl-gamma-glutamyl-phosphate reductase activity"/>
    <property type="evidence" value="ECO:0007669"/>
    <property type="project" value="UniProtKB-UniRule"/>
</dbReference>
<keyword evidence="4 7" id="KW-0521">NADP</keyword>
<comment type="similarity">
    <text evidence="7">Belongs to the NAGSA dehydrogenase family. Type 1 subfamily.</text>
</comment>
<dbReference type="PANTHER" id="PTHR32338">
    <property type="entry name" value="N-ACETYL-GAMMA-GLUTAMYL-PHOSPHATE REDUCTASE, CHLOROPLASTIC-RELATED-RELATED"/>
    <property type="match status" value="1"/>
</dbReference>
<dbReference type="UniPathway" id="UPA00068">
    <property type="reaction ID" value="UER00108"/>
</dbReference>
<dbReference type="InterPro" id="IPR023013">
    <property type="entry name" value="AGPR_AS"/>
</dbReference>
<evidence type="ECO:0000313" key="11">
    <source>
        <dbReference type="Proteomes" id="UP000250086"/>
    </source>
</evidence>
<dbReference type="Gene3D" id="3.30.360.10">
    <property type="entry name" value="Dihydrodipicolinate Reductase, domain 2"/>
    <property type="match status" value="1"/>
</dbReference>
<dbReference type="SUPFAM" id="SSF55347">
    <property type="entry name" value="Glyceraldehyde-3-phosphate dehydrogenase-like, C-terminal domain"/>
    <property type="match status" value="1"/>
</dbReference>
<dbReference type="InterPro" id="IPR058924">
    <property type="entry name" value="AGPR_dimerisation_dom"/>
</dbReference>
<keyword evidence="11" id="KW-1185">Reference proteome</keyword>
<dbReference type="OrthoDB" id="9801289at2"/>
<evidence type="ECO:0000256" key="5">
    <source>
        <dbReference type="ARBA" id="ARBA00023002"/>
    </source>
</evidence>
<dbReference type="Gene3D" id="3.40.50.720">
    <property type="entry name" value="NAD(P)-binding Rossmann-like Domain"/>
    <property type="match status" value="1"/>
</dbReference>
<evidence type="ECO:0000259" key="9">
    <source>
        <dbReference type="SMART" id="SM00859"/>
    </source>
</evidence>
<dbReference type="RefSeq" id="WP_113743917.1">
    <property type="nucleotide sequence ID" value="NZ_UAPU01000007.1"/>
</dbReference>
<sequence length="336" mass="36919">MTVRAIVVGASGYTGMELVRILKRHCEISLEALYVSKGSSDAMKNIDSLYGQLQGICSLPLEPLDDVLEAAQKADVVFLATDHKVSHDLAPVFYENNCVVFDLSGAFRVKDPDFYTKYYGFEHEHGELLNKAVYALCEYTDILDLQNGRMISMPGCYPTACQLSLKPLLEANVIDKSYIPSLNAISGVTGAGRKATLNNSFCEVSLNAYNLFVHRHQPEIATHLGTDVIFNAHLGPFKRGIHATVTAKLNKKLSRDEIVAIYKDAYRHSPLVRIKDNLPKLADVVDSAFCDIGFALDDKGYIVICSVIDNLLKGAAAQAVQALNLHYGFDETLGLV</sequence>
<dbReference type="FunFam" id="3.30.360.10:FF:000014">
    <property type="entry name" value="N-acetyl-gamma-glutamyl-phosphate reductase"/>
    <property type="match status" value="1"/>
</dbReference>
<comment type="function">
    <text evidence="7">Catalyzes the NADPH-dependent reduction of N-acetyl-5-glutamyl phosphate to yield N-acetyl-L-glutamate 5-semialdehyde.</text>
</comment>
<dbReference type="EC" id="1.2.1.38" evidence="7"/>
<comment type="pathway">
    <text evidence="1 7">Amino-acid biosynthesis; L-arginine biosynthesis; N(2)-acetyl-L-ornithine from L-glutamate: step 3/4.</text>
</comment>
<protein>
    <recommendedName>
        <fullName evidence="7">N-acetyl-gamma-glutamyl-phosphate reductase</fullName>
        <shortName evidence="7">AGPR</shortName>
        <ecNumber evidence="7">1.2.1.38</ecNumber>
    </recommendedName>
    <alternativeName>
        <fullName evidence="7">N-acetyl-glutamate semialdehyde dehydrogenase</fullName>
        <shortName evidence="7">NAGSA dehydrogenase</shortName>
    </alternativeName>
</protein>
<dbReference type="PROSITE" id="PS01224">
    <property type="entry name" value="ARGC"/>
    <property type="match status" value="1"/>
</dbReference>
<keyword evidence="2 7" id="KW-0055">Arginine biosynthesis</keyword>
<proteinExistence type="inferred from homology"/>
<evidence type="ECO:0000256" key="2">
    <source>
        <dbReference type="ARBA" id="ARBA00022571"/>
    </source>
</evidence>
<dbReference type="GO" id="GO:0070401">
    <property type="term" value="F:NADP+ binding"/>
    <property type="evidence" value="ECO:0007669"/>
    <property type="project" value="InterPro"/>
</dbReference>
<dbReference type="GO" id="GO:0051287">
    <property type="term" value="F:NAD binding"/>
    <property type="evidence" value="ECO:0007669"/>
    <property type="project" value="InterPro"/>
</dbReference>
<evidence type="ECO:0000256" key="1">
    <source>
        <dbReference type="ARBA" id="ARBA00004862"/>
    </source>
</evidence>
<keyword evidence="3 7" id="KW-0028">Amino-acid biosynthesis</keyword>